<evidence type="ECO:0000256" key="6">
    <source>
        <dbReference type="ARBA" id="ARBA00023002"/>
    </source>
</evidence>
<evidence type="ECO:0000256" key="7">
    <source>
        <dbReference type="ARBA" id="ARBA00023027"/>
    </source>
</evidence>
<proteinExistence type="inferred from homology"/>
<feature type="binding site" evidence="13">
    <location>
        <begin position="75"/>
        <end position="77"/>
    </location>
    <ligand>
        <name>NAD(+)</name>
        <dbReference type="ChEBI" id="CHEBI:57540"/>
    </ligand>
</feature>
<dbReference type="HAMAP" id="MF_00102">
    <property type="entry name" value="DapB"/>
    <property type="match status" value="1"/>
</dbReference>
<dbReference type="InterPro" id="IPR036291">
    <property type="entry name" value="NAD(P)-bd_dom_sf"/>
</dbReference>
<dbReference type="Gene3D" id="3.30.360.10">
    <property type="entry name" value="Dihydrodipicolinate Reductase, domain 2"/>
    <property type="match status" value="1"/>
</dbReference>
<dbReference type="GO" id="GO:0008839">
    <property type="term" value="F:4-hydroxy-tetrahydrodipicolinate reductase"/>
    <property type="evidence" value="ECO:0007669"/>
    <property type="project" value="UniProtKB-UniRule"/>
</dbReference>
<dbReference type="EC" id="1.17.1.8" evidence="10 13"/>
<evidence type="ECO:0000256" key="9">
    <source>
        <dbReference type="ARBA" id="ARBA00037922"/>
    </source>
</evidence>
<evidence type="ECO:0000259" key="15">
    <source>
        <dbReference type="Pfam" id="PF05173"/>
    </source>
</evidence>
<dbReference type="GO" id="GO:0016726">
    <property type="term" value="F:oxidoreductase activity, acting on CH or CH2 groups, NAD or NADP as acceptor"/>
    <property type="evidence" value="ECO:0007669"/>
    <property type="project" value="UniProtKB-UniRule"/>
</dbReference>
<evidence type="ECO:0000256" key="12">
    <source>
        <dbReference type="ARBA" id="ARBA00049396"/>
    </source>
</evidence>
<evidence type="ECO:0000256" key="5">
    <source>
        <dbReference type="ARBA" id="ARBA00022915"/>
    </source>
</evidence>
<dbReference type="PIRSF" id="PIRSF000161">
    <property type="entry name" value="DHPR"/>
    <property type="match status" value="1"/>
</dbReference>
<dbReference type="SUPFAM" id="SSF55347">
    <property type="entry name" value="Glyceraldehyde-3-phosphate dehydrogenase-like, C-terminal domain"/>
    <property type="match status" value="1"/>
</dbReference>
<gene>
    <name evidence="13" type="primary">dapB</name>
    <name evidence="16" type="ORF">HELGO_WM27323</name>
</gene>
<dbReference type="GO" id="GO:0051287">
    <property type="term" value="F:NAD binding"/>
    <property type="evidence" value="ECO:0007669"/>
    <property type="project" value="UniProtKB-UniRule"/>
</dbReference>
<comment type="similarity">
    <text evidence="1 13">Belongs to the DapB family.</text>
</comment>
<reference evidence="16" key="1">
    <citation type="submission" date="2020-01" db="EMBL/GenBank/DDBJ databases">
        <authorList>
            <person name="Meier V. D."/>
            <person name="Meier V D."/>
        </authorList>
    </citation>
    <scope>NUCLEOTIDE SEQUENCE</scope>
    <source>
        <strain evidence="16">HLG_WM_MAG_10</strain>
    </source>
</reference>
<evidence type="ECO:0000256" key="10">
    <source>
        <dbReference type="ARBA" id="ARBA00038983"/>
    </source>
</evidence>
<keyword evidence="6 13" id="KW-0560">Oxidoreductase</keyword>
<evidence type="ECO:0000256" key="1">
    <source>
        <dbReference type="ARBA" id="ARBA00006642"/>
    </source>
</evidence>
<dbReference type="AlphaFoldDB" id="A0A6S6ULU3"/>
<keyword evidence="3 13" id="KW-0028">Amino-acid biosynthesis</keyword>
<dbReference type="InterPro" id="IPR022663">
    <property type="entry name" value="DapB_C"/>
</dbReference>
<dbReference type="Gene3D" id="3.40.50.720">
    <property type="entry name" value="NAD(P)-binding Rossmann-like Domain"/>
    <property type="match status" value="1"/>
</dbReference>
<feature type="active site" description="Proton donor/acceptor" evidence="13">
    <location>
        <position position="135"/>
    </location>
</feature>
<keyword evidence="5 13" id="KW-0220">Diaminopimelate biosynthesis</keyword>
<evidence type="ECO:0000256" key="2">
    <source>
        <dbReference type="ARBA" id="ARBA00022490"/>
    </source>
</evidence>
<comment type="subcellular location">
    <subcellularLocation>
        <location evidence="13">Cytoplasm</location>
    </subcellularLocation>
</comment>
<keyword evidence="2 13" id="KW-0963">Cytoplasm</keyword>
<dbReference type="SUPFAM" id="SSF51735">
    <property type="entry name" value="NAD(P)-binding Rossmann-fold domains"/>
    <property type="match status" value="1"/>
</dbReference>
<feature type="binding site" evidence="13">
    <location>
        <begin position="100"/>
        <end position="103"/>
    </location>
    <ligand>
        <name>NAD(+)</name>
        <dbReference type="ChEBI" id="CHEBI:57540"/>
    </ligand>
</feature>
<dbReference type="InterPro" id="IPR022664">
    <property type="entry name" value="DapB_N_CS"/>
</dbReference>
<evidence type="ECO:0000256" key="11">
    <source>
        <dbReference type="ARBA" id="ARBA00049080"/>
    </source>
</evidence>
<keyword evidence="8 13" id="KW-0457">Lysine biosynthesis</keyword>
<comment type="catalytic activity">
    <reaction evidence="12 13">
        <text>(S)-2,3,4,5-tetrahydrodipicolinate + NAD(+) + H2O = (2S,4S)-4-hydroxy-2,3,4,5-tetrahydrodipicolinate + NADH + H(+)</text>
        <dbReference type="Rhea" id="RHEA:35323"/>
        <dbReference type="ChEBI" id="CHEBI:15377"/>
        <dbReference type="ChEBI" id="CHEBI:15378"/>
        <dbReference type="ChEBI" id="CHEBI:16845"/>
        <dbReference type="ChEBI" id="CHEBI:57540"/>
        <dbReference type="ChEBI" id="CHEBI:57945"/>
        <dbReference type="ChEBI" id="CHEBI:67139"/>
        <dbReference type="EC" id="1.17.1.8"/>
    </reaction>
</comment>
<dbReference type="PANTHER" id="PTHR20836">
    <property type="entry name" value="DIHYDRODIPICOLINATE REDUCTASE"/>
    <property type="match status" value="1"/>
</dbReference>
<dbReference type="InterPro" id="IPR023940">
    <property type="entry name" value="DHDPR_bac"/>
</dbReference>
<feature type="binding site" evidence="13">
    <location>
        <position position="41"/>
    </location>
    <ligand>
        <name>NADP(+)</name>
        <dbReference type="ChEBI" id="CHEBI:58349"/>
    </ligand>
</feature>
<keyword evidence="4 13" id="KW-0521">NADP</keyword>
<dbReference type="PROSITE" id="PS01298">
    <property type="entry name" value="DAPB"/>
    <property type="match status" value="1"/>
</dbReference>
<accession>A0A6S6ULU3</accession>
<comment type="subunit">
    <text evidence="13">Homotetramer.</text>
</comment>
<dbReference type="PANTHER" id="PTHR20836:SF0">
    <property type="entry name" value="4-HYDROXY-TETRAHYDRODIPICOLINATE REDUCTASE 1, CHLOROPLASTIC-RELATED"/>
    <property type="match status" value="1"/>
</dbReference>
<dbReference type="GO" id="GO:0019877">
    <property type="term" value="P:diaminopimelate biosynthetic process"/>
    <property type="evidence" value="ECO:0007669"/>
    <property type="project" value="UniProtKB-UniRule"/>
</dbReference>
<evidence type="ECO:0000256" key="4">
    <source>
        <dbReference type="ARBA" id="ARBA00022857"/>
    </source>
</evidence>
<feature type="active site" description="Proton donor" evidence="13">
    <location>
        <position position="139"/>
    </location>
</feature>
<feature type="binding site" evidence="13">
    <location>
        <position position="136"/>
    </location>
    <ligand>
        <name>(S)-2,3,4,5-tetrahydrodipicolinate</name>
        <dbReference type="ChEBI" id="CHEBI:16845"/>
    </ligand>
</feature>
<dbReference type="Pfam" id="PF05173">
    <property type="entry name" value="DapB_C"/>
    <property type="match status" value="1"/>
</dbReference>
<dbReference type="UniPathway" id="UPA00034">
    <property type="reaction ID" value="UER00018"/>
</dbReference>
<organism evidence="16">
    <name type="scientific">uncultured Aureispira sp</name>
    <dbReference type="NCBI Taxonomy" id="1331704"/>
    <lineage>
        <taxon>Bacteria</taxon>
        <taxon>Pseudomonadati</taxon>
        <taxon>Bacteroidota</taxon>
        <taxon>Saprospiria</taxon>
        <taxon>Saprospirales</taxon>
        <taxon>Saprospiraceae</taxon>
        <taxon>Aureispira</taxon>
        <taxon>environmental samples</taxon>
    </lineage>
</organism>
<comment type="pathway">
    <text evidence="9 13">Amino-acid biosynthesis; L-lysine biosynthesis via DAP pathway; (S)-tetrahydrodipicolinate from L-aspartate: step 4/4.</text>
</comment>
<feature type="domain" description="Dihydrodipicolinate reductase C-terminal" evidence="15">
    <location>
        <begin position="106"/>
        <end position="239"/>
    </location>
</feature>
<feature type="domain" description="Dihydrodipicolinate reductase N-terminal" evidence="14">
    <location>
        <begin position="1"/>
        <end position="103"/>
    </location>
</feature>
<comment type="caution">
    <text evidence="13">Lacks conserved residue(s) required for the propagation of feature annotation.</text>
</comment>
<dbReference type="GO" id="GO:0005829">
    <property type="term" value="C:cytosol"/>
    <property type="evidence" value="ECO:0007669"/>
    <property type="project" value="TreeGrafter"/>
</dbReference>
<comment type="function">
    <text evidence="13">Catalyzes the conversion of 4-hydroxy-tetrahydrodipicolinate (HTPA) to tetrahydrodipicolinate.</text>
</comment>
<dbReference type="EMBL" id="CACVAQ010000550">
    <property type="protein sequence ID" value="CAA6830382.1"/>
    <property type="molecule type" value="Genomic_DNA"/>
</dbReference>
<evidence type="ECO:0000256" key="13">
    <source>
        <dbReference type="HAMAP-Rule" id="MF_00102"/>
    </source>
</evidence>
<dbReference type="NCBIfam" id="TIGR00036">
    <property type="entry name" value="dapB"/>
    <property type="match status" value="1"/>
</dbReference>
<dbReference type="GO" id="GO:0009089">
    <property type="term" value="P:lysine biosynthetic process via diaminopimelate"/>
    <property type="evidence" value="ECO:0007669"/>
    <property type="project" value="UniProtKB-UniRule"/>
</dbReference>
<evidence type="ECO:0000313" key="16">
    <source>
        <dbReference type="EMBL" id="CAA6830382.1"/>
    </source>
</evidence>
<protein>
    <recommendedName>
        <fullName evidence="10 13">4-hydroxy-tetrahydrodipicolinate reductase</fullName>
        <shortName evidence="13">HTPA reductase</shortName>
        <ecNumber evidence="10 13">1.17.1.8</ecNumber>
    </recommendedName>
</protein>
<comment type="caution">
    <text evidence="13">Was originally thought to be a dihydrodipicolinate reductase (DHDPR), catalyzing the conversion of dihydrodipicolinate to tetrahydrodipicolinate. However, it was shown in E.coli that the substrate of the enzymatic reaction is not dihydrodipicolinate (DHDP) but in fact (2S,4S)-4-hydroxy-2,3,4,5-tetrahydrodipicolinic acid (HTPA), the product released by the DapA-catalyzed reaction.</text>
</comment>
<dbReference type="CDD" id="cd02274">
    <property type="entry name" value="DHDPR_N"/>
    <property type="match status" value="1"/>
</dbReference>
<dbReference type="Pfam" id="PF01113">
    <property type="entry name" value="DapB_N"/>
    <property type="match status" value="1"/>
</dbReference>
<dbReference type="InterPro" id="IPR000846">
    <property type="entry name" value="DapB_N"/>
</dbReference>
<name>A0A6S6ULU3_9BACT</name>
<keyword evidence="7 13" id="KW-0520">NAD</keyword>
<evidence type="ECO:0000256" key="3">
    <source>
        <dbReference type="ARBA" id="ARBA00022605"/>
    </source>
</evidence>
<feature type="binding site" evidence="13">
    <location>
        <begin position="145"/>
        <end position="146"/>
    </location>
    <ligand>
        <name>(S)-2,3,4,5-tetrahydrodipicolinate</name>
        <dbReference type="ChEBI" id="CHEBI:16845"/>
    </ligand>
</feature>
<comment type="catalytic activity">
    <reaction evidence="11 13">
        <text>(S)-2,3,4,5-tetrahydrodipicolinate + NADP(+) + H2O = (2S,4S)-4-hydroxy-2,3,4,5-tetrahydrodipicolinate + NADPH + H(+)</text>
        <dbReference type="Rhea" id="RHEA:35331"/>
        <dbReference type="ChEBI" id="CHEBI:15377"/>
        <dbReference type="ChEBI" id="CHEBI:15378"/>
        <dbReference type="ChEBI" id="CHEBI:16845"/>
        <dbReference type="ChEBI" id="CHEBI:57783"/>
        <dbReference type="ChEBI" id="CHEBI:58349"/>
        <dbReference type="ChEBI" id="CHEBI:67139"/>
        <dbReference type="EC" id="1.17.1.8"/>
    </reaction>
</comment>
<evidence type="ECO:0000259" key="14">
    <source>
        <dbReference type="Pfam" id="PF01113"/>
    </source>
</evidence>
<evidence type="ECO:0000256" key="8">
    <source>
        <dbReference type="ARBA" id="ARBA00023154"/>
    </source>
</evidence>
<dbReference type="GO" id="GO:0050661">
    <property type="term" value="F:NADP binding"/>
    <property type="evidence" value="ECO:0007669"/>
    <property type="project" value="UniProtKB-UniRule"/>
</dbReference>
<sequence>MKIAMIGYGKMGRTIEQLASKQGHEVVLKINADNLDAFTNKNLQQADVAIEFSQPDVAYDNIMTCLKAGLPVISGTTAWLDKYEAVKDWCLANKGAFFYASNFSIGVNIFFELNKHLAQIMSNHPSYQVDIEEIHHTQKLDAPSGTAVTLAEGILEKIDVLQGYQLQEGNQKIKDNCIPITAKRIGDTPGTHIIQYHSAIDELEIKHTAKGREGFASGAIMAAHWLIGKQGVFGMNDLLELS</sequence>